<dbReference type="AlphaFoldDB" id="A0A011P1V5"/>
<reference evidence="3 4" key="1">
    <citation type="submission" date="2014-02" db="EMBL/GenBank/DDBJ databases">
        <title>Expanding our view of genomic diversity in Candidatus Accumulibacter clades.</title>
        <authorList>
            <person name="Skennerton C.T."/>
            <person name="Barr J.J."/>
            <person name="Slater F.R."/>
            <person name="Bond P.L."/>
            <person name="Tyson G.W."/>
        </authorList>
    </citation>
    <scope>NUCLEOTIDE SEQUENCE [LARGE SCALE GENOMIC DNA]</scope>
    <source>
        <strain evidence="4">BA-92</strain>
    </source>
</reference>
<feature type="region of interest" description="Disordered" evidence="1">
    <location>
        <begin position="74"/>
        <end position="102"/>
    </location>
</feature>
<dbReference type="Proteomes" id="UP000021816">
    <property type="component" value="Unassembled WGS sequence"/>
</dbReference>
<gene>
    <name evidence="3" type="ORF">AW10_01133</name>
</gene>
<dbReference type="InterPro" id="IPR032806">
    <property type="entry name" value="YbfD_N"/>
</dbReference>
<protein>
    <submittedName>
        <fullName evidence="3">Transposase</fullName>
    </submittedName>
</protein>
<evidence type="ECO:0000313" key="3">
    <source>
        <dbReference type="EMBL" id="EXI81596.1"/>
    </source>
</evidence>
<organism evidence="3 4">
    <name type="scientific">Candidatus Accumulibacter appositus</name>
    <dbReference type="NCBI Taxonomy" id="1454003"/>
    <lineage>
        <taxon>Bacteria</taxon>
        <taxon>Pseudomonadati</taxon>
        <taxon>Pseudomonadota</taxon>
        <taxon>Betaproteobacteria</taxon>
        <taxon>Candidatus Accumulibacter</taxon>
    </lineage>
</organism>
<name>A0A011P1V5_9PROT</name>
<sequence length="125" mass="13478">MAFMIWGVSTVKTVSDTVEDIAYCASQKEGCLRQFLLLKNGLPSETTFLRIFGGLDPKQFQVPFRLYVVSSGTGCRPSPQARPGARTSPPSEAVPGVGPLEGLGRCIRLIGGGSKRYELNPTTSR</sequence>
<proteinExistence type="predicted"/>
<accession>A0A011P1V5</accession>
<dbReference type="EMBL" id="JEMX01000021">
    <property type="protein sequence ID" value="EXI81596.1"/>
    <property type="molecule type" value="Genomic_DNA"/>
</dbReference>
<evidence type="ECO:0000313" key="4">
    <source>
        <dbReference type="Proteomes" id="UP000021816"/>
    </source>
</evidence>
<evidence type="ECO:0000259" key="2">
    <source>
        <dbReference type="Pfam" id="PF13808"/>
    </source>
</evidence>
<feature type="domain" description="H repeat-associated protein N-terminal" evidence="2">
    <location>
        <begin position="8"/>
        <end position="65"/>
    </location>
</feature>
<comment type="caution">
    <text evidence="3">The sequence shown here is derived from an EMBL/GenBank/DDBJ whole genome shotgun (WGS) entry which is preliminary data.</text>
</comment>
<evidence type="ECO:0000256" key="1">
    <source>
        <dbReference type="SAM" id="MobiDB-lite"/>
    </source>
</evidence>
<dbReference type="Pfam" id="PF13808">
    <property type="entry name" value="DDE_Tnp_1_assoc"/>
    <property type="match status" value="1"/>
</dbReference>